<feature type="domain" description="Phospholipid/glycerol acyltransferase" evidence="9">
    <location>
        <begin position="344"/>
        <end position="445"/>
    </location>
</feature>
<dbReference type="InterPro" id="IPR056462">
    <property type="entry name" value="HAD_RAM2/GPAT1-8"/>
</dbReference>
<comment type="similarity">
    <text evidence="2">Belongs to the GPAT/DAPAT family.</text>
</comment>
<keyword evidence="7" id="KW-0012">Acyltransferase</keyword>
<evidence type="ECO:0000259" key="9">
    <source>
        <dbReference type="SMART" id="SM00563"/>
    </source>
</evidence>
<dbReference type="Proteomes" id="UP001153076">
    <property type="component" value="Unassembled WGS sequence"/>
</dbReference>
<evidence type="ECO:0000256" key="3">
    <source>
        <dbReference type="ARBA" id="ARBA00022679"/>
    </source>
</evidence>
<reference evidence="10" key="1">
    <citation type="submission" date="2022-04" db="EMBL/GenBank/DDBJ databases">
        <title>Carnegiea gigantea Genome sequencing and assembly v2.</title>
        <authorList>
            <person name="Copetti D."/>
            <person name="Sanderson M.J."/>
            <person name="Burquez A."/>
            <person name="Wojciechowski M.F."/>
        </authorList>
    </citation>
    <scope>NUCLEOTIDE SEQUENCE</scope>
    <source>
        <strain evidence="10">SGP5-SGP5p</strain>
        <tissue evidence="10">Aerial part</tissue>
    </source>
</reference>
<evidence type="ECO:0000313" key="10">
    <source>
        <dbReference type="EMBL" id="KAJ8419617.1"/>
    </source>
</evidence>
<dbReference type="EMBL" id="JAKOGI010004730">
    <property type="protein sequence ID" value="KAJ8419617.1"/>
    <property type="molecule type" value="Genomic_DNA"/>
</dbReference>
<evidence type="ECO:0000256" key="5">
    <source>
        <dbReference type="ARBA" id="ARBA00022989"/>
    </source>
</evidence>
<feature type="transmembrane region" description="Helical" evidence="8">
    <location>
        <begin position="100"/>
        <end position="123"/>
    </location>
</feature>
<evidence type="ECO:0000256" key="6">
    <source>
        <dbReference type="ARBA" id="ARBA00023136"/>
    </source>
</evidence>
<dbReference type="GO" id="GO:0016791">
    <property type="term" value="F:phosphatase activity"/>
    <property type="evidence" value="ECO:0007669"/>
    <property type="project" value="TreeGrafter"/>
</dbReference>
<accession>A0A9Q1GFP8</accession>
<dbReference type="SMART" id="SM00563">
    <property type="entry name" value="PlsC"/>
    <property type="match status" value="1"/>
</dbReference>
<gene>
    <name evidence="10" type="ORF">Cgig2_017620</name>
</gene>
<keyword evidence="5 8" id="KW-1133">Transmembrane helix</keyword>
<evidence type="ECO:0000256" key="7">
    <source>
        <dbReference type="ARBA" id="ARBA00023315"/>
    </source>
</evidence>
<sequence length="537" mass="60355">MEGLHLFSSPLASSHKKGDQFRGLKVEVNSHNNPKMTQKCHNYAFLTKVVDEVLQNLTLVFSVEETLLKSSTSFFPYFMLVAFEGGMLGLLRALTLLLLYPLICMVGEEIGLKIMVFICFFGIKKDTFRIGTSVLPKFFLEDVGYEGFLVVKRFGRKVGVTNLPTVMVEGFLKHYLGVEDIVGREIRVFGGFYLGVMEDEYKLIGGKDHTLKEMFSGVYSQPVGIAGTLKSFQTYPFTYCKDIYLVSEADKKKWHDLPRAEYPTPLIFHDGRLAFKPTPLATLVMFIWLPFGILLSIVRILIGILCPYNVSTPVLAFIGISYCSSNHPSSSNKQDRSNENSKGFVFVCNHRTVIDPLYITYICRMHLSALTYSISRVTEFLAPIKTITLTRDRQKDAEIMQKVLSKGNIVVCPEGTTCREPYLLRFSPLFAEISEKIIPVALHATVSMFYGTTASGIKALDPFFLMMNPWPYYHVKFLDKLPKAWTCKGGGVSKFDVANHVQAEIGGALGYKCTNLTRKDKYLMLAGNIGIVSKSNK</sequence>
<dbReference type="GO" id="GO:0016020">
    <property type="term" value="C:membrane"/>
    <property type="evidence" value="ECO:0007669"/>
    <property type="project" value="UniProtKB-SubCell"/>
</dbReference>
<name>A0A9Q1GFP8_9CARY</name>
<dbReference type="OrthoDB" id="1854593at2759"/>
<keyword evidence="3" id="KW-0808">Transferase</keyword>
<dbReference type="InterPro" id="IPR002123">
    <property type="entry name" value="Plipid/glycerol_acylTrfase"/>
</dbReference>
<dbReference type="Pfam" id="PF01553">
    <property type="entry name" value="Acyltransferase"/>
    <property type="match status" value="1"/>
</dbReference>
<dbReference type="GO" id="GO:0090447">
    <property type="term" value="F:glycerol-3-phosphate 2-O-acyltransferase activity"/>
    <property type="evidence" value="ECO:0007669"/>
    <property type="project" value="TreeGrafter"/>
</dbReference>
<dbReference type="GO" id="GO:0010143">
    <property type="term" value="P:cutin biosynthetic process"/>
    <property type="evidence" value="ECO:0007669"/>
    <property type="project" value="TreeGrafter"/>
</dbReference>
<dbReference type="PANTHER" id="PTHR15486">
    <property type="entry name" value="ANCIENT UBIQUITOUS PROTEIN"/>
    <property type="match status" value="1"/>
</dbReference>
<proteinExistence type="inferred from homology"/>
<keyword evidence="11" id="KW-1185">Reference proteome</keyword>
<comment type="subcellular location">
    <subcellularLocation>
        <location evidence="1">Membrane</location>
        <topology evidence="1">Multi-pass membrane protein</topology>
    </subcellularLocation>
</comment>
<dbReference type="Pfam" id="PF23270">
    <property type="entry name" value="HAD_RAM2_N"/>
    <property type="match status" value="1"/>
</dbReference>
<evidence type="ECO:0000256" key="1">
    <source>
        <dbReference type="ARBA" id="ARBA00004141"/>
    </source>
</evidence>
<evidence type="ECO:0000256" key="2">
    <source>
        <dbReference type="ARBA" id="ARBA00007937"/>
    </source>
</evidence>
<organism evidence="10 11">
    <name type="scientific">Carnegiea gigantea</name>
    <dbReference type="NCBI Taxonomy" id="171969"/>
    <lineage>
        <taxon>Eukaryota</taxon>
        <taxon>Viridiplantae</taxon>
        <taxon>Streptophyta</taxon>
        <taxon>Embryophyta</taxon>
        <taxon>Tracheophyta</taxon>
        <taxon>Spermatophyta</taxon>
        <taxon>Magnoliopsida</taxon>
        <taxon>eudicotyledons</taxon>
        <taxon>Gunneridae</taxon>
        <taxon>Pentapetalae</taxon>
        <taxon>Caryophyllales</taxon>
        <taxon>Cactineae</taxon>
        <taxon>Cactaceae</taxon>
        <taxon>Cactoideae</taxon>
        <taxon>Echinocereeae</taxon>
        <taxon>Carnegiea</taxon>
    </lineage>
</organism>
<dbReference type="CDD" id="cd06551">
    <property type="entry name" value="LPLAT"/>
    <property type="match status" value="1"/>
</dbReference>
<dbReference type="AlphaFoldDB" id="A0A9Q1GFP8"/>
<keyword evidence="6 8" id="KW-0472">Membrane</keyword>
<comment type="caution">
    <text evidence="10">The sequence shown here is derived from an EMBL/GenBank/DDBJ whole genome shotgun (WGS) entry which is preliminary data.</text>
</comment>
<evidence type="ECO:0000256" key="4">
    <source>
        <dbReference type="ARBA" id="ARBA00022692"/>
    </source>
</evidence>
<feature type="transmembrane region" description="Helical" evidence="8">
    <location>
        <begin position="280"/>
        <end position="302"/>
    </location>
</feature>
<evidence type="ECO:0000256" key="8">
    <source>
        <dbReference type="SAM" id="Phobius"/>
    </source>
</evidence>
<dbReference type="PANTHER" id="PTHR15486:SF62">
    <property type="entry name" value="GLYCEROL-3-PHOSPHATE ACYLTRANSFERASE 2-RELATED"/>
    <property type="match status" value="1"/>
</dbReference>
<protein>
    <recommendedName>
        <fullName evidence="9">Phospholipid/glycerol acyltransferase domain-containing protein</fullName>
    </recommendedName>
</protein>
<evidence type="ECO:0000313" key="11">
    <source>
        <dbReference type="Proteomes" id="UP001153076"/>
    </source>
</evidence>
<dbReference type="SUPFAM" id="SSF69593">
    <property type="entry name" value="Glycerol-3-phosphate (1)-acyltransferase"/>
    <property type="match status" value="1"/>
</dbReference>
<keyword evidence="4 8" id="KW-0812">Transmembrane</keyword>